<dbReference type="GO" id="GO:0006310">
    <property type="term" value="P:DNA recombination"/>
    <property type="evidence" value="ECO:0007669"/>
    <property type="project" value="UniProtKB-KW"/>
</dbReference>
<keyword evidence="1" id="KW-0229">DNA integration</keyword>
<dbReference type="Pfam" id="PF00589">
    <property type="entry name" value="Phage_integrase"/>
    <property type="match status" value="1"/>
</dbReference>
<evidence type="ECO:0000259" key="6">
    <source>
        <dbReference type="PROSITE" id="PS51900"/>
    </source>
</evidence>
<dbReference type="SUPFAM" id="SSF56349">
    <property type="entry name" value="DNA breaking-rejoining enzymes"/>
    <property type="match status" value="1"/>
</dbReference>
<evidence type="ECO:0000256" key="2">
    <source>
        <dbReference type="ARBA" id="ARBA00023125"/>
    </source>
</evidence>
<dbReference type="InterPro" id="IPR050090">
    <property type="entry name" value="Tyrosine_recombinase_XerCD"/>
</dbReference>
<feature type="domain" description="Core-binding (CB)" evidence="6">
    <location>
        <begin position="59"/>
        <end position="147"/>
    </location>
</feature>
<dbReference type="EMBL" id="CPYI01000001">
    <property type="protein sequence ID" value="CNE09700.1"/>
    <property type="molecule type" value="Genomic_DNA"/>
</dbReference>
<dbReference type="InterPro" id="IPR002104">
    <property type="entry name" value="Integrase_catalytic"/>
</dbReference>
<dbReference type="Pfam" id="PF24624">
    <property type="entry name" value="Int_N"/>
    <property type="match status" value="1"/>
</dbReference>
<evidence type="ECO:0000256" key="4">
    <source>
        <dbReference type="PROSITE-ProRule" id="PRU01248"/>
    </source>
</evidence>
<dbReference type="PANTHER" id="PTHR30349:SF93">
    <property type="entry name" value="FELS-2 PROPHAGE PROTEIN"/>
    <property type="match status" value="1"/>
</dbReference>
<dbReference type="PROSITE" id="PS51898">
    <property type="entry name" value="TYR_RECOMBINASE"/>
    <property type="match status" value="1"/>
</dbReference>
<dbReference type="GO" id="GO:0003677">
    <property type="term" value="F:DNA binding"/>
    <property type="evidence" value="ECO:0007669"/>
    <property type="project" value="UniProtKB-UniRule"/>
</dbReference>
<accession>A0A0T9KKZ5</accession>
<dbReference type="RefSeq" id="WP_050118225.1">
    <property type="nucleotide sequence ID" value="NZ_CAWMAB010000001.1"/>
</dbReference>
<gene>
    <name evidence="7" type="primary">xerD_1</name>
    <name evidence="7" type="ORF">ERS008491_00410</name>
</gene>
<dbReference type="InterPro" id="IPR011010">
    <property type="entry name" value="DNA_brk_join_enz"/>
</dbReference>
<dbReference type="CDD" id="cd00796">
    <property type="entry name" value="INT_Rci_Hp1_C"/>
    <property type="match status" value="1"/>
</dbReference>
<dbReference type="PANTHER" id="PTHR30349">
    <property type="entry name" value="PHAGE INTEGRASE-RELATED"/>
    <property type="match status" value="1"/>
</dbReference>
<name>A0A0T9KKZ5_YERKR</name>
<dbReference type="GO" id="GO:0015074">
    <property type="term" value="P:DNA integration"/>
    <property type="evidence" value="ECO:0007669"/>
    <property type="project" value="UniProtKB-KW"/>
</dbReference>
<evidence type="ECO:0000313" key="8">
    <source>
        <dbReference type="Proteomes" id="UP000045824"/>
    </source>
</evidence>
<evidence type="ECO:0000259" key="5">
    <source>
        <dbReference type="PROSITE" id="PS51898"/>
    </source>
</evidence>
<dbReference type="InterPro" id="IPR044068">
    <property type="entry name" value="CB"/>
</dbReference>
<evidence type="ECO:0000256" key="1">
    <source>
        <dbReference type="ARBA" id="ARBA00022908"/>
    </source>
</evidence>
<dbReference type="Proteomes" id="UP000045824">
    <property type="component" value="Unassembled WGS sequence"/>
</dbReference>
<dbReference type="AlphaFoldDB" id="A0A0T9KKZ5"/>
<dbReference type="PROSITE" id="PS51900">
    <property type="entry name" value="CB"/>
    <property type="match status" value="1"/>
</dbReference>
<proteinExistence type="predicted"/>
<evidence type="ECO:0000256" key="3">
    <source>
        <dbReference type="ARBA" id="ARBA00023172"/>
    </source>
</evidence>
<reference evidence="7 8" key="1">
    <citation type="submission" date="2015-03" db="EMBL/GenBank/DDBJ databases">
        <authorList>
            <person name="Murphy D."/>
        </authorList>
    </citation>
    <scope>NUCLEOTIDE SEQUENCE [LARGE SCALE GENOMIC DNA]</scope>
    <source>
        <strain evidence="7 8">FCF326</strain>
    </source>
</reference>
<evidence type="ECO:0000313" key="7">
    <source>
        <dbReference type="EMBL" id="CNE09700.1"/>
    </source>
</evidence>
<organism evidence="7 8">
    <name type="scientific">Yersinia kristensenii</name>
    <dbReference type="NCBI Taxonomy" id="28152"/>
    <lineage>
        <taxon>Bacteria</taxon>
        <taxon>Pseudomonadati</taxon>
        <taxon>Pseudomonadota</taxon>
        <taxon>Gammaproteobacteria</taxon>
        <taxon>Enterobacterales</taxon>
        <taxon>Yersiniaceae</taxon>
        <taxon>Yersinia</taxon>
    </lineage>
</organism>
<keyword evidence="2 4" id="KW-0238">DNA-binding</keyword>
<dbReference type="InterPro" id="IPR013762">
    <property type="entry name" value="Integrase-like_cat_sf"/>
</dbReference>
<sequence>MAVRKLNTGKWICECYPAGREGKRVRKQFATKGEALAFERFTMEQVDNKPWLGEKQDMRLLSELIEIWHRAHGITLSDGKSRHQVLLNMCRDLGDPRAIDFTAKTFSQYREQRLNGKILRGTRTKGVTPRTLNIELAYMRAMFNELSRLSEWSYDNPLRGVRQYRTHEQEMAFLTKEQIVNLLKECENSTVPELATVVRLCLATGARWSEAESLTHTQVMPYKVTYTKTKGKRNRSIPISEELFNSLPKKTGRLFPSCYAAFRTALKRTNIKLPDRQCSHVLRHTFASHFMMKGGNILVLQRILGHTDIKMTMRYAHFAPEHLDDALRLNPLSEIVC</sequence>
<feature type="domain" description="Tyr recombinase" evidence="5">
    <location>
        <begin position="169"/>
        <end position="328"/>
    </location>
</feature>
<dbReference type="InterPro" id="IPR057084">
    <property type="entry name" value="Int_N"/>
</dbReference>
<keyword evidence="3" id="KW-0233">DNA recombination</keyword>
<dbReference type="Gene3D" id="1.10.443.10">
    <property type="entry name" value="Intergrase catalytic core"/>
    <property type="match status" value="1"/>
</dbReference>
<protein>
    <submittedName>
        <fullName evidence="7">Putative bacteriophage integrase</fullName>
    </submittedName>
</protein>